<evidence type="ECO:0000256" key="4">
    <source>
        <dbReference type="ARBA" id="ARBA00022989"/>
    </source>
</evidence>
<evidence type="ECO:0000256" key="5">
    <source>
        <dbReference type="ARBA" id="ARBA00023136"/>
    </source>
</evidence>
<dbReference type="InterPro" id="IPR043428">
    <property type="entry name" value="LivM-like"/>
</dbReference>
<evidence type="ECO:0000256" key="3">
    <source>
        <dbReference type="ARBA" id="ARBA00022692"/>
    </source>
</evidence>
<feature type="transmembrane region" description="Helical" evidence="6">
    <location>
        <begin position="285"/>
        <end position="302"/>
    </location>
</feature>
<evidence type="ECO:0000256" key="1">
    <source>
        <dbReference type="ARBA" id="ARBA00004651"/>
    </source>
</evidence>
<accession>A0A1H5K2C9</accession>
<feature type="transmembrane region" description="Helical" evidence="6">
    <location>
        <begin position="153"/>
        <end position="177"/>
    </location>
</feature>
<feature type="transmembrane region" description="Helical" evidence="6">
    <location>
        <begin position="39"/>
        <end position="57"/>
    </location>
</feature>
<comment type="subcellular location">
    <subcellularLocation>
        <location evidence="1">Cell membrane</location>
        <topology evidence="1">Multi-pass membrane protein</topology>
    </subcellularLocation>
</comment>
<dbReference type="GO" id="GO:0005886">
    <property type="term" value="C:plasma membrane"/>
    <property type="evidence" value="ECO:0007669"/>
    <property type="project" value="UniProtKB-SubCell"/>
</dbReference>
<feature type="transmembrane region" description="Helical" evidence="6">
    <location>
        <begin position="12"/>
        <end position="33"/>
    </location>
</feature>
<evidence type="ECO:0000313" key="8">
    <source>
        <dbReference type="Proteomes" id="UP000181980"/>
    </source>
</evidence>
<feature type="transmembrane region" description="Helical" evidence="6">
    <location>
        <begin position="240"/>
        <end position="273"/>
    </location>
</feature>
<keyword evidence="8" id="KW-1185">Reference proteome</keyword>
<keyword evidence="4 6" id="KW-1133">Transmembrane helix</keyword>
<keyword evidence="5 6" id="KW-0472">Membrane</keyword>
<evidence type="ECO:0000256" key="6">
    <source>
        <dbReference type="SAM" id="Phobius"/>
    </source>
</evidence>
<keyword evidence="3 6" id="KW-0812">Transmembrane</keyword>
<reference evidence="8" key="1">
    <citation type="submission" date="2016-10" db="EMBL/GenBank/DDBJ databases">
        <authorList>
            <person name="Varghese N."/>
            <person name="Submissions S."/>
        </authorList>
    </citation>
    <scope>NUCLEOTIDE SEQUENCE [LARGE SCALE GENOMIC DNA]</scope>
    <source>
        <strain evidence="8">DSM 45237</strain>
    </source>
</reference>
<sequence>MSVLDRLGLPRLLWPALVAVAVLAPFALGGTQVLRLQQVIYLAVAILSLNLLTGWCGQISFGQCAYIGASAYATALLVQTSGWSYWAALPVAIVMGFVIGALTGLPALRISGIRLALASVSIAFVFPTIPVRFTEQTGGNAGFVVDALTPPPWLGISITAFNYWVLLTLAMLVFVLARNVMASRIGRAMIGVRDQQVAAQTVGVDVVTMKVAAFGFSGALCGLAGWMFVVAHTFVSPSDFMAVLSINLLVGMAVGGSATLVGPVFGALFLVFTPRVIADAGVNPLLTPLLFGVALILILLYLPRGVGGLLQDLARRPSKAPPHLQPEGESR</sequence>
<protein>
    <submittedName>
        <fullName evidence="7">Branched-chain amino acid transport system permease protein</fullName>
    </submittedName>
</protein>
<keyword evidence="2" id="KW-1003">Cell membrane</keyword>
<gene>
    <name evidence="7" type="ORF">SAMN04488561_1836</name>
</gene>
<dbReference type="PANTHER" id="PTHR30482">
    <property type="entry name" value="HIGH-AFFINITY BRANCHED-CHAIN AMINO ACID TRANSPORT SYSTEM PERMEASE"/>
    <property type="match status" value="1"/>
</dbReference>
<dbReference type="CDD" id="cd06581">
    <property type="entry name" value="TM_PBP1_LivM_like"/>
    <property type="match status" value="1"/>
</dbReference>
<dbReference type="OrthoDB" id="9814461at2"/>
<dbReference type="InterPro" id="IPR001851">
    <property type="entry name" value="ABC_transp_permease"/>
</dbReference>
<evidence type="ECO:0000313" key="7">
    <source>
        <dbReference type="EMBL" id="SEE58271.1"/>
    </source>
</evidence>
<dbReference type="AlphaFoldDB" id="A0A1H5K2C9"/>
<dbReference type="RefSeq" id="WP_069110828.1">
    <property type="nucleotide sequence ID" value="NZ_FNUC01000003.1"/>
</dbReference>
<feature type="transmembrane region" description="Helical" evidence="6">
    <location>
        <begin position="115"/>
        <end position="133"/>
    </location>
</feature>
<dbReference type="Pfam" id="PF02653">
    <property type="entry name" value="BPD_transp_2"/>
    <property type="match status" value="1"/>
</dbReference>
<dbReference type="Proteomes" id="UP000181980">
    <property type="component" value="Unassembled WGS sequence"/>
</dbReference>
<feature type="transmembrane region" description="Helical" evidence="6">
    <location>
        <begin position="87"/>
        <end position="108"/>
    </location>
</feature>
<evidence type="ECO:0000256" key="2">
    <source>
        <dbReference type="ARBA" id="ARBA00022475"/>
    </source>
</evidence>
<proteinExistence type="predicted"/>
<dbReference type="EMBL" id="FNUC01000003">
    <property type="protein sequence ID" value="SEE58271.1"/>
    <property type="molecule type" value="Genomic_DNA"/>
</dbReference>
<dbReference type="GO" id="GO:0015658">
    <property type="term" value="F:branched-chain amino acid transmembrane transporter activity"/>
    <property type="evidence" value="ECO:0007669"/>
    <property type="project" value="InterPro"/>
</dbReference>
<name>A0A1H5K2C9_9ACTN</name>
<feature type="transmembrane region" description="Helical" evidence="6">
    <location>
        <begin position="211"/>
        <end position="234"/>
    </location>
</feature>
<organism evidence="7 8">
    <name type="scientific">Jiangella alba</name>
    <dbReference type="NCBI Taxonomy" id="561176"/>
    <lineage>
        <taxon>Bacteria</taxon>
        <taxon>Bacillati</taxon>
        <taxon>Actinomycetota</taxon>
        <taxon>Actinomycetes</taxon>
        <taxon>Jiangellales</taxon>
        <taxon>Jiangellaceae</taxon>
        <taxon>Jiangella</taxon>
    </lineage>
</organism>
<dbReference type="STRING" id="561176.SAMN04488561_1836"/>
<dbReference type="PANTHER" id="PTHR30482:SF20">
    <property type="entry name" value="HIGH-AFFINITY BRANCHED-CHAIN AMINO ACID TRANSPORT SYSTEM PERMEASE PROTEIN LIVM"/>
    <property type="match status" value="1"/>
</dbReference>